<dbReference type="GeneID" id="14889833"/>
<evidence type="ECO:0000313" key="1">
    <source>
        <dbReference type="EMBL" id="ELP90902.1"/>
    </source>
</evidence>
<reference evidence="1 2" key="1">
    <citation type="submission" date="2012-10" db="EMBL/GenBank/DDBJ databases">
        <authorList>
            <person name="Zafar N."/>
            <person name="Inman J."/>
            <person name="Hall N."/>
            <person name="Lorenzi H."/>
            <person name="Caler E."/>
        </authorList>
    </citation>
    <scope>NUCLEOTIDE SEQUENCE [LARGE SCALE GENOMIC DNA]</scope>
    <source>
        <strain evidence="1 2">IP1</strain>
    </source>
</reference>
<dbReference type="Gene3D" id="3.80.10.10">
    <property type="entry name" value="Ribonuclease Inhibitor"/>
    <property type="match status" value="1"/>
</dbReference>
<dbReference type="VEuPathDB" id="AmoebaDB:EIN_360250"/>
<gene>
    <name evidence="1" type="ORF">EIN_360250</name>
</gene>
<dbReference type="RefSeq" id="XP_004257673.1">
    <property type="nucleotide sequence ID" value="XM_004257625.1"/>
</dbReference>
<keyword evidence="2" id="KW-1185">Reference proteome</keyword>
<dbReference type="SUPFAM" id="SSF52058">
    <property type="entry name" value="L domain-like"/>
    <property type="match status" value="1"/>
</dbReference>
<sequence>MFSLKFFHNEKNKVSTMLPTKHCNLDTYHMMVVSKYLITIKDFITLQMVSHKYQDFMELFHFNPVPVTEKTLKYFPNIETLNLWSDKVDTFGNIIYIHKYPYKPRESDDYDDSRFRNFTEKQLYEFKHGFINKIGTKTTLKMNFFKINIWFEVNYQTVLDNEKNEEIPKETKLLFGNVVYTKKDRKHHTIEIPVDNKTLKRVSYIITQIGDRCLRGLVLNCYEIPNGVTRLCSSSFEYVSALKIIQFPKGILSFESYSFARCNSLESVEIPDSVTFIGEYCFTSCQKLSRIQIGKNVKTLENGTFEYLPVLEQIVVPSNVDVIKRNCFDGCKALKSVIVENKKCCIDERLFTRCSNLKNIQN</sequence>
<dbReference type="PANTHER" id="PTHR45661">
    <property type="entry name" value="SURFACE ANTIGEN"/>
    <property type="match status" value="1"/>
</dbReference>
<dbReference type="Proteomes" id="UP000014680">
    <property type="component" value="Unassembled WGS sequence"/>
</dbReference>
<dbReference type="OrthoDB" id="411641at2759"/>
<organism evidence="1 2">
    <name type="scientific">Entamoeba invadens IP1</name>
    <dbReference type="NCBI Taxonomy" id="370355"/>
    <lineage>
        <taxon>Eukaryota</taxon>
        <taxon>Amoebozoa</taxon>
        <taxon>Evosea</taxon>
        <taxon>Archamoebae</taxon>
        <taxon>Mastigamoebida</taxon>
        <taxon>Entamoebidae</taxon>
        <taxon>Entamoeba</taxon>
    </lineage>
</organism>
<evidence type="ECO:0000313" key="2">
    <source>
        <dbReference type="Proteomes" id="UP000014680"/>
    </source>
</evidence>
<proteinExistence type="predicted"/>
<dbReference type="Pfam" id="PF13306">
    <property type="entry name" value="LRR_5"/>
    <property type="match status" value="1"/>
</dbReference>
<dbReference type="InterPro" id="IPR026906">
    <property type="entry name" value="LRR_5"/>
</dbReference>
<dbReference type="EMBL" id="KB206483">
    <property type="protein sequence ID" value="ELP90902.1"/>
    <property type="molecule type" value="Genomic_DNA"/>
</dbReference>
<dbReference type="AlphaFoldDB" id="A0A0A1U7R7"/>
<dbReference type="KEGG" id="eiv:EIN_360250"/>
<evidence type="ECO:0008006" key="3">
    <source>
        <dbReference type="Google" id="ProtNLM"/>
    </source>
</evidence>
<dbReference type="InterPro" id="IPR053139">
    <property type="entry name" value="Surface_bspA-like"/>
</dbReference>
<dbReference type="InterPro" id="IPR032675">
    <property type="entry name" value="LRR_dom_sf"/>
</dbReference>
<name>A0A0A1U7R7_ENTIV</name>
<accession>A0A0A1U7R7</accession>
<protein>
    <recommendedName>
        <fullName evidence="3">Leucine rich repeat containing protein BspA family protein</fullName>
    </recommendedName>
</protein>
<dbReference type="PANTHER" id="PTHR45661:SF3">
    <property type="entry name" value="IG-LIKE DOMAIN-CONTAINING PROTEIN"/>
    <property type="match status" value="1"/>
</dbReference>